<dbReference type="RefSeq" id="WP_106138762.1">
    <property type="nucleotide sequence ID" value="NZ_PVTE01000012.1"/>
</dbReference>
<sequence>MGKFEKLLVKLLRGTADANFSFDELRQLLLKLGFDERIRASHHIYTRIGIDEIINLQPKQSKAKPYQVKQVRNLITKYKLDVDDNGDESSL</sequence>
<dbReference type="AlphaFoldDB" id="A0A2T0ST36"/>
<gene>
    <name evidence="1" type="ORF">CLV58_112158</name>
</gene>
<organism evidence="1 2">
    <name type="scientific">Spirosoma oryzae</name>
    <dbReference type="NCBI Taxonomy" id="1469603"/>
    <lineage>
        <taxon>Bacteria</taxon>
        <taxon>Pseudomonadati</taxon>
        <taxon>Bacteroidota</taxon>
        <taxon>Cytophagia</taxon>
        <taxon>Cytophagales</taxon>
        <taxon>Cytophagaceae</taxon>
        <taxon>Spirosoma</taxon>
    </lineage>
</organism>
<accession>A0A2T0ST36</accession>
<evidence type="ECO:0008006" key="3">
    <source>
        <dbReference type="Google" id="ProtNLM"/>
    </source>
</evidence>
<dbReference type="EMBL" id="PVTE01000012">
    <property type="protein sequence ID" value="PRY36567.1"/>
    <property type="molecule type" value="Genomic_DNA"/>
</dbReference>
<reference evidence="1 2" key="1">
    <citation type="submission" date="2018-03" db="EMBL/GenBank/DDBJ databases">
        <title>Genomic Encyclopedia of Archaeal and Bacterial Type Strains, Phase II (KMG-II): from individual species to whole genera.</title>
        <authorList>
            <person name="Goeker M."/>
        </authorList>
    </citation>
    <scope>NUCLEOTIDE SEQUENCE [LARGE SCALE GENOMIC DNA]</scope>
    <source>
        <strain evidence="1 2">DSM 28354</strain>
    </source>
</reference>
<protein>
    <recommendedName>
        <fullName evidence="3">HicA-like toxin of HicAB toxin-antitoxin system</fullName>
    </recommendedName>
</protein>
<name>A0A2T0ST36_9BACT</name>
<comment type="caution">
    <text evidence="1">The sequence shown here is derived from an EMBL/GenBank/DDBJ whole genome shotgun (WGS) entry which is preliminary data.</text>
</comment>
<proteinExistence type="predicted"/>
<dbReference type="OrthoDB" id="129814at2"/>
<dbReference type="Proteomes" id="UP000238375">
    <property type="component" value="Unassembled WGS sequence"/>
</dbReference>
<evidence type="ECO:0000313" key="1">
    <source>
        <dbReference type="EMBL" id="PRY36567.1"/>
    </source>
</evidence>
<keyword evidence="2" id="KW-1185">Reference proteome</keyword>
<evidence type="ECO:0000313" key="2">
    <source>
        <dbReference type="Proteomes" id="UP000238375"/>
    </source>
</evidence>